<dbReference type="PROSITE" id="PS50906">
    <property type="entry name" value="NIT"/>
    <property type="match status" value="1"/>
</dbReference>
<protein>
    <recommendedName>
        <fullName evidence="2">histidine kinase</fullName>
        <ecNumber evidence="2">2.7.13.3</ecNumber>
    </recommendedName>
</protein>
<evidence type="ECO:0000256" key="4">
    <source>
        <dbReference type="ARBA" id="ARBA00022679"/>
    </source>
</evidence>
<keyword evidence="5" id="KW-0812">Transmembrane</keyword>
<dbReference type="InterPro" id="IPR036890">
    <property type="entry name" value="HATPase_C_sf"/>
</dbReference>
<evidence type="ECO:0000313" key="12">
    <source>
        <dbReference type="Proteomes" id="UP001501303"/>
    </source>
</evidence>
<name>A0ABP5BB41_9ACTN</name>
<evidence type="ECO:0000259" key="9">
    <source>
        <dbReference type="PROSITE" id="PS50109"/>
    </source>
</evidence>
<evidence type="ECO:0000256" key="3">
    <source>
        <dbReference type="ARBA" id="ARBA00022553"/>
    </source>
</evidence>
<dbReference type="Pfam" id="PF08376">
    <property type="entry name" value="NIT"/>
    <property type="match status" value="1"/>
</dbReference>
<dbReference type="EMBL" id="BAAAMJ010000087">
    <property type="protein sequence ID" value="GAA1935576.1"/>
    <property type="molecule type" value="Genomic_DNA"/>
</dbReference>
<evidence type="ECO:0000256" key="2">
    <source>
        <dbReference type="ARBA" id="ARBA00012438"/>
    </source>
</evidence>
<keyword evidence="3" id="KW-0597">Phosphoprotein</keyword>
<dbReference type="InterPro" id="IPR003594">
    <property type="entry name" value="HATPase_dom"/>
</dbReference>
<gene>
    <name evidence="11" type="ORF">GCM10009716_48230</name>
</gene>
<sequence>MRGEDLGEGMRFRGRSGGRSIRRKILALLSVPLLSLVSIWAFATAITAQEARQLLAVSAVFDTLGAPAQEAVHAVQEERRQTLVYLADPRRSDALSELHRSRESTDGAVAVVRSRAGAAQDLGSGARDRLDALLAGLDRLDQIRDQVGSNTVSRSGALGSYNAVVEPGLGLVSALHLLEDVELDRHGRAVAGLGQAREFLSQEDALVAGALAAGRATDKELRALTDRMAERRLAYRMHLPDLPLEERQSFESFWQHGAGRVLTTVEESLLENGTATVRQDQWETATAAALDGLRALEADAGERYHERVGPEAGAVLTRAAAAGVVGFLAVLVSVVVSVRIGRGLVRDLRELRKEATEAAQVRLPTVLRRLADGERVDVETEAPRLEYGQDEVGQVGQALNTLQRAAVQAAVKQSDTRRGVSDVFVNLARRNQVLLHRQLSLLETMERRTGNPDELAEFYRLDHLTTRMRRHAEGLVILSGAAPARQLRGPVLLMDVIRSAVSQIEDYERVEVRGMPSLAVTGSAVADLTHLVAELLENATVFSPPHTAVQVTGERVAQGFALEIHDRGLGMTPEAMAEANQRLEETPEFDLSDTDRLGLFVVSRLARRLEVRVGLQKSPYGGTTAVVFLPGELLTEAADASEGTGRPAVGARHTLVDGPMDGPVELDVSVPLSVPGPGKAAHPPEASGDDLIEHAGPGEPSPLTSLPRQRRVPVLVADHGRTVGHLPPGEHRGGGESGPAQPTTAAGLPRRVRRGGPGAGPARPESARPDTGNAAAPDTGDEERGEMDPEEIRSRMAALQSGWRRGREHTDARPGNPAGDDSAKGQQP</sequence>
<evidence type="ECO:0000259" key="10">
    <source>
        <dbReference type="PROSITE" id="PS50906"/>
    </source>
</evidence>
<keyword evidence="6" id="KW-0418">Kinase</keyword>
<evidence type="ECO:0000256" key="6">
    <source>
        <dbReference type="ARBA" id="ARBA00022777"/>
    </source>
</evidence>
<dbReference type="RefSeq" id="WP_344266746.1">
    <property type="nucleotide sequence ID" value="NZ_BAAAMJ010000087.1"/>
</dbReference>
<dbReference type="Gene3D" id="3.30.565.10">
    <property type="entry name" value="Histidine kinase-like ATPase, C-terminal domain"/>
    <property type="match status" value="1"/>
</dbReference>
<dbReference type="PROSITE" id="PS50109">
    <property type="entry name" value="HIS_KIN"/>
    <property type="match status" value="1"/>
</dbReference>
<reference evidence="12" key="1">
    <citation type="journal article" date="2019" name="Int. J. Syst. Evol. Microbiol.">
        <title>The Global Catalogue of Microorganisms (GCM) 10K type strain sequencing project: providing services to taxonomists for standard genome sequencing and annotation.</title>
        <authorList>
            <consortium name="The Broad Institute Genomics Platform"/>
            <consortium name="The Broad Institute Genome Sequencing Center for Infectious Disease"/>
            <person name="Wu L."/>
            <person name="Ma J."/>
        </authorList>
    </citation>
    <scope>NUCLEOTIDE SEQUENCE [LARGE SCALE GENOMIC DNA]</scope>
    <source>
        <strain evidence="12">JCM 13581</strain>
    </source>
</reference>
<dbReference type="InterPro" id="IPR010910">
    <property type="entry name" value="Nitrate/nitrite_sensing_bac"/>
</dbReference>
<dbReference type="InterPro" id="IPR005467">
    <property type="entry name" value="His_kinase_dom"/>
</dbReference>
<dbReference type="InterPro" id="IPR013587">
    <property type="entry name" value="Nitrate/nitrite_sensing"/>
</dbReference>
<keyword evidence="12" id="KW-1185">Reference proteome</keyword>
<evidence type="ECO:0000313" key="11">
    <source>
        <dbReference type="EMBL" id="GAA1935576.1"/>
    </source>
</evidence>
<dbReference type="Gene3D" id="6.10.340.10">
    <property type="match status" value="1"/>
</dbReference>
<dbReference type="InterPro" id="IPR050428">
    <property type="entry name" value="TCS_sensor_his_kinase"/>
</dbReference>
<feature type="domain" description="NIT" evidence="10">
    <location>
        <begin position="66"/>
        <end position="311"/>
    </location>
</feature>
<dbReference type="PANTHER" id="PTHR45436:SF5">
    <property type="entry name" value="SENSOR HISTIDINE KINASE TRCS"/>
    <property type="match status" value="1"/>
</dbReference>
<comment type="catalytic activity">
    <reaction evidence="1">
        <text>ATP + protein L-histidine = ADP + protein N-phospho-L-histidine.</text>
        <dbReference type="EC" id="2.7.13.3"/>
    </reaction>
</comment>
<feature type="region of interest" description="Disordered" evidence="8">
    <location>
        <begin position="639"/>
        <end position="828"/>
    </location>
</feature>
<organism evidence="11 12">
    <name type="scientific">Streptomyces sodiiphilus</name>
    <dbReference type="NCBI Taxonomy" id="226217"/>
    <lineage>
        <taxon>Bacteria</taxon>
        <taxon>Bacillati</taxon>
        <taxon>Actinomycetota</taxon>
        <taxon>Actinomycetes</taxon>
        <taxon>Kitasatosporales</taxon>
        <taxon>Streptomycetaceae</taxon>
        <taxon>Streptomyces</taxon>
    </lineage>
</organism>
<comment type="caution">
    <text evidence="11">The sequence shown here is derived from an EMBL/GenBank/DDBJ whole genome shotgun (WGS) entry which is preliminary data.</text>
</comment>
<dbReference type="PANTHER" id="PTHR45436">
    <property type="entry name" value="SENSOR HISTIDINE KINASE YKOH"/>
    <property type="match status" value="1"/>
</dbReference>
<dbReference type="SUPFAM" id="SSF55874">
    <property type="entry name" value="ATPase domain of HSP90 chaperone/DNA topoisomerase II/histidine kinase"/>
    <property type="match status" value="1"/>
</dbReference>
<dbReference type="Proteomes" id="UP001501303">
    <property type="component" value="Unassembled WGS sequence"/>
</dbReference>
<keyword evidence="7" id="KW-1133">Transmembrane helix</keyword>
<keyword evidence="4" id="KW-0808">Transferase</keyword>
<dbReference type="Pfam" id="PF02518">
    <property type="entry name" value="HATPase_c"/>
    <property type="match status" value="1"/>
</dbReference>
<dbReference type="SMART" id="SM00387">
    <property type="entry name" value="HATPase_c"/>
    <property type="match status" value="1"/>
</dbReference>
<evidence type="ECO:0000256" key="5">
    <source>
        <dbReference type="ARBA" id="ARBA00022692"/>
    </source>
</evidence>
<accession>A0ABP5BB41</accession>
<proteinExistence type="predicted"/>
<evidence type="ECO:0000256" key="8">
    <source>
        <dbReference type="SAM" id="MobiDB-lite"/>
    </source>
</evidence>
<feature type="domain" description="Histidine kinase" evidence="9">
    <location>
        <begin position="528"/>
        <end position="633"/>
    </location>
</feature>
<dbReference type="EC" id="2.7.13.3" evidence="2"/>
<evidence type="ECO:0000256" key="7">
    <source>
        <dbReference type="ARBA" id="ARBA00022989"/>
    </source>
</evidence>
<evidence type="ECO:0000256" key="1">
    <source>
        <dbReference type="ARBA" id="ARBA00000085"/>
    </source>
</evidence>
<keyword evidence="7" id="KW-0472">Membrane</keyword>